<dbReference type="AlphaFoldDB" id="A0A2W1JEN9"/>
<evidence type="ECO:0000313" key="2">
    <source>
        <dbReference type="Proteomes" id="UP000248857"/>
    </source>
</evidence>
<reference evidence="1 2" key="1">
    <citation type="journal article" date="2018" name="Sci. Rep.">
        <title>A novel species of the marine cyanobacterium Acaryochloris with a unique pigment content and lifestyle.</title>
        <authorList>
            <person name="Partensky F."/>
            <person name="Six C."/>
            <person name="Ratin M."/>
            <person name="Garczarek L."/>
            <person name="Vaulot D."/>
            <person name="Probert I."/>
            <person name="Calteau A."/>
            <person name="Gourvil P."/>
            <person name="Marie D."/>
            <person name="Grebert T."/>
            <person name="Bouchier C."/>
            <person name="Le Panse S."/>
            <person name="Gachenot M."/>
            <person name="Rodriguez F."/>
            <person name="Garrido J.L."/>
        </authorList>
    </citation>
    <scope>NUCLEOTIDE SEQUENCE [LARGE SCALE GENOMIC DNA]</scope>
    <source>
        <strain evidence="1 2">RCC1774</strain>
    </source>
</reference>
<accession>A0A2W1JEN9</accession>
<sequence length="76" mass="8340">MVAWEDSITVRQSYLAMYEFLKQHYESCPTDVVGGLLGDLSFLQDGSSADPAVGHEFLAAAQLAIEDQSDAKFLLE</sequence>
<dbReference type="RefSeq" id="WP_110987179.1">
    <property type="nucleotide sequence ID" value="NZ_CAWNWM010000011.1"/>
</dbReference>
<dbReference type="OrthoDB" id="4350944at2"/>
<dbReference type="EMBL" id="PQWO01000011">
    <property type="protein sequence ID" value="PZD72189.1"/>
    <property type="molecule type" value="Genomic_DNA"/>
</dbReference>
<protein>
    <submittedName>
        <fullName evidence="1">Uncharacterized protein</fullName>
    </submittedName>
</protein>
<gene>
    <name evidence="1" type="ORF">C1752_03775</name>
</gene>
<organism evidence="1 2">
    <name type="scientific">Acaryochloris thomasi RCC1774</name>
    <dbReference type="NCBI Taxonomy" id="1764569"/>
    <lineage>
        <taxon>Bacteria</taxon>
        <taxon>Bacillati</taxon>
        <taxon>Cyanobacteriota</taxon>
        <taxon>Cyanophyceae</taxon>
        <taxon>Acaryochloridales</taxon>
        <taxon>Acaryochloridaceae</taxon>
        <taxon>Acaryochloris</taxon>
        <taxon>Acaryochloris thomasi</taxon>
    </lineage>
</organism>
<evidence type="ECO:0000313" key="1">
    <source>
        <dbReference type="EMBL" id="PZD72189.1"/>
    </source>
</evidence>
<comment type="caution">
    <text evidence="1">The sequence shown here is derived from an EMBL/GenBank/DDBJ whole genome shotgun (WGS) entry which is preliminary data.</text>
</comment>
<dbReference type="Proteomes" id="UP000248857">
    <property type="component" value="Unassembled WGS sequence"/>
</dbReference>
<proteinExistence type="predicted"/>
<name>A0A2W1JEN9_9CYAN</name>
<keyword evidence="2" id="KW-1185">Reference proteome</keyword>